<proteinExistence type="inferred from homology"/>
<dbReference type="PANTHER" id="PTHR21043">
    <property type="entry name" value="IOJAP SUPERFAMILY ORTHOLOG"/>
    <property type="match status" value="1"/>
</dbReference>
<dbReference type="Pfam" id="PF02410">
    <property type="entry name" value="RsfS"/>
    <property type="match status" value="1"/>
</dbReference>
<comment type="caution">
    <text evidence="4">The sequence shown here is derived from an EMBL/GenBank/DDBJ whole genome shotgun (WGS) entry which is preliminary data.</text>
</comment>
<keyword evidence="2" id="KW-0963">Cytoplasm</keyword>
<evidence type="ECO:0000313" key="4">
    <source>
        <dbReference type="EMBL" id="MDQ0517149.1"/>
    </source>
</evidence>
<dbReference type="Gene3D" id="3.30.460.10">
    <property type="entry name" value="Beta Polymerase, domain 2"/>
    <property type="match status" value="1"/>
</dbReference>
<evidence type="ECO:0000313" key="5">
    <source>
        <dbReference type="Proteomes" id="UP001223743"/>
    </source>
</evidence>
<dbReference type="NCBIfam" id="TIGR00090">
    <property type="entry name" value="rsfS_iojap_ybeB"/>
    <property type="match status" value="1"/>
</dbReference>
<keyword evidence="2" id="KW-0810">Translation regulation</keyword>
<dbReference type="InterPro" id="IPR043519">
    <property type="entry name" value="NT_sf"/>
</dbReference>
<name>A0ABU0M853_9HYPH</name>
<comment type="function">
    <text evidence="2">Functions as a ribosomal silencing factor. Interacts with ribosomal protein uL14 (rplN), blocking formation of intersubunit bridge B8. Prevents association of the 30S and 50S ribosomal subunits and the formation of functional ribosomes, thus repressing translation.</text>
</comment>
<sequence>MPQKTAVRRQIAADDVLKAILESLDDSKAEDIVSIDIAGKSALADYMVVATGRSQRHVGAIADHLDRDIVAAGGRVGSIEGMPHCDWVLIDAGDVIVHVFRPEVRSFYNLEKMWSAESAESGRPALKAPKAVSEAPEA</sequence>
<gene>
    <name evidence="2" type="primary">rsfS</name>
    <name evidence="4" type="ORF">QO015_002762</name>
</gene>
<protein>
    <recommendedName>
        <fullName evidence="2">Ribosomal silencing factor RsfS</fullName>
    </recommendedName>
</protein>
<evidence type="ECO:0000256" key="1">
    <source>
        <dbReference type="ARBA" id="ARBA00010574"/>
    </source>
</evidence>
<keyword evidence="2" id="KW-0678">Repressor</keyword>
<dbReference type="InterPro" id="IPR004394">
    <property type="entry name" value="Iojap/RsfS/C7orf30"/>
</dbReference>
<dbReference type="SUPFAM" id="SSF81301">
    <property type="entry name" value="Nucleotidyltransferase"/>
    <property type="match status" value="1"/>
</dbReference>
<dbReference type="EMBL" id="JAUSWJ010000001">
    <property type="protein sequence ID" value="MDQ0517149.1"/>
    <property type="molecule type" value="Genomic_DNA"/>
</dbReference>
<organism evidence="4 5">
    <name type="scientific">Kaistia geumhonensis</name>
    <dbReference type="NCBI Taxonomy" id="410839"/>
    <lineage>
        <taxon>Bacteria</taxon>
        <taxon>Pseudomonadati</taxon>
        <taxon>Pseudomonadota</taxon>
        <taxon>Alphaproteobacteria</taxon>
        <taxon>Hyphomicrobiales</taxon>
        <taxon>Kaistiaceae</taxon>
        <taxon>Kaistia</taxon>
    </lineage>
</organism>
<comment type="subunit">
    <text evidence="2">Interacts with ribosomal protein uL14 (rplN).</text>
</comment>
<dbReference type="RefSeq" id="WP_266278678.1">
    <property type="nucleotide sequence ID" value="NZ_JAPKNF010000001.1"/>
</dbReference>
<comment type="subcellular location">
    <subcellularLocation>
        <location evidence="2">Cytoplasm</location>
    </subcellularLocation>
</comment>
<dbReference type="Proteomes" id="UP001223743">
    <property type="component" value="Unassembled WGS sequence"/>
</dbReference>
<comment type="similarity">
    <text evidence="1 2">Belongs to the Iojap/RsfS family.</text>
</comment>
<dbReference type="PANTHER" id="PTHR21043:SF0">
    <property type="entry name" value="MITOCHONDRIAL ASSEMBLY OF RIBOSOMAL LARGE SUBUNIT PROTEIN 1"/>
    <property type="match status" value="1"/>
</dbReference>
<feature type="region of interest" description="Disordered" evidence="3">
    <location>
        <begin position="117"/>
        <end position="138"/>
    </location>
</feature>
<accession>A0ABU0M853</accession>
<reference evidence="4 5" key="1">
    <citation type="submission" date="2023-07" db="EMBL/GenBank/DDBJ databases">
        <title>Genomic Encyclopedia of Type Strains, Phase IV (KMG-IV): sequencing the most valuable type-strain genomes for metagenomic binning, comparative biology and taxonomic classification.</title>
        <authorList>
            <person name="Goeker M."/>
        </authorList>
    </citation>
    <scope>NUCLEOTIDE SEQUENCE [LARGE SCALE GENOMIC DNA]</scope>
    <source>
        <strain evidence="4 5">B1-1</strain>
    </source>
</reference>
<evidence type="ECO:0000256" key="3">
    <source>
        <dbReference type="SAM" id="MobiDB-lite"/>
    </source>
</evidence>
<keyword evidence="5" id="KW-1185">Reference proteome</keyword>
<dbReference type="HAMAP" id="MF_01477">
    <property type="entry name" value="Iojap_RsfS"/>
    <property type="match status" value="1"/>
</dbReference>
<evidence type="ECO:0000256" key="2">
    <source>
        <dbReference type="HAMAP-Rule" id="MF_01477"/>
    </source>
</evidence>